<dbReference type="EMBL" id="JABFUD020000019">
    <property type="protein sequence ID" value="KAI5065312.1"/>
    <property type="molecule type" value="Genomic_DNA"/>
</dbReference>
<evidence type="ECO:0000256" key="1">
    <source>
        <dbReference type="SAM" id="MobiDB-lite"/>
    </source>
</evidence>
<dbReference type="InterPro" id="IPR009003">
    <property type="entry name" value="Peptidase_S1_PA"/>
</dbReference>
<protein>
    <submittedName>
        <fullName evidence="2">Uncharacterized protein</fullName>
    </submittedName>
</protein>
<evidence type="ECO:0000313" key="2">
    <source>
        <dbReference type="EMBL" id="KAI5065312.1"/>
    </source>
</evidence>
<evidence type="ECO:0000313" key="3">
    <source>
        <dbReference type="Proteomes" id="UP000886520"/>
    </source>
</evidence>
<dbReference type="Gene3D" id="2.40.10.10">
    <property type="entry name" value="Trypsin-like serine proteases"/>
    <property type="match status" value="1"/>
</dbReference>
<organism evidence="2 3">
    <name type="scientific">Adiantum capillus-veneris</name>
    <name type="common">Maidenhair fern</name>
    <dbReference type="NCBI Taxonomy" id="13818"/>
    <lineage>
        <taxon>Eukaryota</taxon>
        <taxon>Viridiplantae</taxon>
        <taxon>Streptophyta</taxon>
        <taxon>Embryophyta</taxon>
        <taxon>Tracheophyta</taxon>
        <taxon>Polypodiopsida</taxon>
        <taxon>Polypodiidae</taxon>
        <taxon>Polypodiales</taxon>
        <taxon>Pteridineae</taxon>
        <taxon>Pteridaceae</taxon>
        <taxon>Vittarioideae</taxon>
        <taxon>Adiantum</taxon>
    </lineage>
</organism>
<proteinExistence type="predicted"/>
<dbReference type="AlphaFoldDB" id="A0A9D4UCL8"/>
<dbReference type="Proteomes" id="UP000886520">
    <property type="component" value="Chromosome 19"/>
</dbReference>
<dbReference type="InterPro" id="IPR043504">
    <property type="entry name" value="Peptidase_S1_PA_chymotrypsin"/>
</dbReference>
<sequence length="494" mass="54827">MSRRGVRQSKPIGNKKGEKWTMATSGENDGVLNSNSIDHGSMNADQLAHGQPKVFFDVAVLHDDSQPVRKFVLLEETGMVEEPYVAERACMDDNSTNGSIQFCRLYEVSERSKSLLIPPTQLEPKKSSPTKPFFNNPCLGVESILKTLFRARGRSTSTKGVKAFTCWVACPSSSNNEALSFTTGHSFCENDINLTYDNHGNLDFGQHNFSELRGCFGKAVNRSEFDTFSFKCSSKPLAIVKSDDEDLALFEATDVAVDCVLLPCSAGVEMAENKKFMAAFSYPCTQTSITEAYEELIEGKADHGIKKLYALLNLEDDALYQKLFEVFRAFHDGTLLCSPGALGMFDDVKCYYKCTTGKGSSGGPIIPTHLPGYVVGIHEGGVVDKDYNQATSTDSPAFVKVYSEFVLPRLPPRESIFWTGWDLQPFLRWLEKHHLTWGEPIKEYNLMERITKLMQGWSSWSLLNGGKIEEEVNMTVETTPPPTLKGPIPCVGAM</sequence>
<reference evidence="2" key="1">
    <citation type="submission" date="2021-01" db="EMBL/GenBank/DDBJ databases">
        <title>Adiantum capillus-veneris genome.</title>
        <authorList>
            <person name="Fang Y."/>
            <person name="Liao Q."/>
        </authorList>
    </citation>
    <scope>NUCLEOTIDE SEQUENCE</scope>
    <source>
        <strain evidence="2">H3</strain>
        <tissue evidence="2">Leaf</tissue>
    </source>
</reference>
<comment type="caution">
    <text evidence="2">The sequence shown here is derived from an EMBL/GenBank/DDBJ whole genome shotgun (WGS) entry which is preliminary data.</text>
</comment>
<gene>
    <name evidence="2" type="ORF">GOP47_0020007</name>
</gene>
<name>A0A9D4UCL8_ADICA</name>
<feature type="region of interest" description="Disordered" evidence="1">
    <location>
        <begin position="1"/>
        <end position="25"/>
    </location>
</feature>
<dbReference type="SUPFAM" id="SSF50494">
    <property type="entry name" value="Trypsin-like serine proteases"/>
    <property type="match status" value="1"/>
</dbReference>
<keyword evidence="3" id="KW-1185">Reference proteome</keyword>
<accession>A0A9D4UCL8</accession>